<organism evidence="2">
    <name type="scientific">Anguilla anguilla</name>
    <name type="common">European freshwater eel</name>
    <name type="synonym">Muraena anguilla</name>
    <dbReference type="NCBI Taxonomy" id="7936"/>
    <lineage>
        <taxon>Eukaryota</taxon>
        <taxon>Metazoa</taxon>
        <taxon>Chordata</taxon>
        <taxon>Craniata</taxon>
        <taxon>Vertebrata</taxon>
        <taxon>Euteleostomi</taxon>
        <taxon>Actinopterygii</taxon>
        <taxon>Neopterygii</taxon>
        <taxon>Teleostei</taxon>
        <taxon>Anguilliformes</taxon>
        <taxon>Anguillidae</taxon>
        <taxon>Anguilla</taxon>
    </lineage>
</organism>
<reference evidence="2" key="2">
    <citation type="journal article" date="2015" name="Fish Shellfish Immunol.">
        <title>Early steps in the European eel (Anguilla anguilla)-Vibrio vulnificus interaction in the gills: Role of the RtxA13 toxin.</title>
        <authorList>
            <person name="Callol A."/>
            <person name="Pajuelo D."/>
            <person name="Ebbesson L."/>
            <person name="Teles M."/>
            <person name="MacKenzie S."/>
            <person name="Amaro C."/>
        </authorList>
    </citation>
    <scope>NUCLEOTIDE SEQUENCE</scope>
</reference>
<protein>
    <submittedName>
        <fullName evidence="2">Uncharacterized protein</fullName>
    </submittedName>
</protein>
<proteinExistence type="predicted"/>
<dbReference type="EMBL" id="GBXM01003495">
    <property type="protein sequence ID" value="JAI05083.1"/>
    <property type="molecule type" value="Transcribed_RNA"/>
</dbReference>
<dbReference type="AlphaFoldDB" id="A0A0E9XQQ7"/>
<name>A0A0E9XQQ7_ANGAN</name>
<feature type="compositionally biased region" description="Basic and acidic residues" evidence="1">
    <location>
        <begin position="19"/>
        <end position="28"/>
    </location>
</feature>
<evidence type="ECO:0000313" key="2">
    <source>
        <dbReference type="EMBL" id="JAI05083.1"/>
    </source>
</evidence>
<feature type="region of interest" description="Disordered" evidence="1">
    <location>
        <begin position="1"/>
        <end position="28"/>
    </location>
</feature>
<sequence>MSHSRKTQGFSTECPPSPAEHDRTPIQF</sequence>
<accession>A0A0E9XQQ7</accession>
<reference evidence="2" key="1">
    <citation type="submission" date="2014-11" db="EMBL/GenBank/DDBJ databases">
        <authorList>
            <person name="Amaro Gonzalez C."/>
        </authorList>
    </citation>
    <scope>NUCLEOTIDE SEQUENCE</scope>
</reference>
<evidence type="ECO:0000256" key="1">
    <source>
        <dbReference type="SAM" id="MobiDB-lite"/>
    </source>
</evidence>